<evidence type="ECO:0000313" key="1">
    <source>
        <dbReference type="EMBL" id="KNA98288.1"/>
    </source>
</evidence>
<dbReference type="RefSeq" id="XP_018236334.1">
    <property type="nucleotide sequence ID" value="XM_018398453.1"/>
</dbReference>
<name>A0A0J9UFW3_FUSO4</name>
<dbReference type="VEuPathDB" id="FungiDB:FOXG_18380"/>
<evidence type="ECO:0000313" key="2">
    <source>
        <dbReference type="Proteomes" id="UP000009097"/>
    </source>
</evidence>
<dbReference type="KEGG" id="fox:FOXG_18380"/>
<dbReference type="GeneID" id="28959086"/>
<dbReference type="AlphaFoldDB" id="A0A0J9UFW3"/>
<reference evidence="1" key="1">
    <citation type="submission" date="2007-04" db="EMBL/GenBank/DDBJ databases">
        <authorList>
            <consortium name="The Broad Institute Genome Sequencing Platform"/>
            <person name="Birren B."/>
            <person name="Lander E."/>
            <person name="Galagan J."/>
            <person name="Nusbaum C."/>
            <person name="Devon K."/>
            <person name="Ma L.-J."/>
            <person name="Jaffe D."/>
            <person name="Butler J."/>
            <person name="Alvarez P."/>
            <person name="Gnerre S."/>
            <person name="Grabherr M."/>
            <person name="Kleber M."/>
            <person name="Mauceli E."/>
            <person name="Brockman W."/>
            <person name="MacCallum I.A."/>
            <person name="Young S."/>
            <person name="LaButti K."/>
            <person name="DeCaprio D."/>
            <person name="Crawford M."/>
            <person name="Koehrsen M."/>
            <person name="Engels R."/>
            <person name="Montgomery P."/>
            <person name="Pearson M."/>
            <person name="Howarth C."/>
            <person name="Larson L."/>
            <person name="White J."/>
            <person name="O'Leary S."/>
            <person name="Kodira C."/>
            <person name="Zeng Q."/>
            <person name="Yandava C."/>
            <person name="Alvarado L."/>
            <person name="Kistler C."/>
            <person name="Shim W.-B."/>
            <person name="Kang S."/>
            <person name="Woloshuk C."/>
        </authorList>
    </citation>
    <scope>NUCLEOTIDE SEQUENCE</scope>
    <source>
        <strain evidence="1">4287</strain>
    </source>
</reference>
<organism evidence="1 2">
    <name type="scientific">Fusarium oxysporum f. sp. lycopersici (strain 4287 / CBS 123668 / FGSC 9935 / NRRL 34936)</name>
    <name type="common">Fusarium vascular wilt of tomato</name>
    <dbReference type="NCBI Taxonomy" id="426428"/>
    <lineage>
        <taxon>Eukaryota</taxon>
        <taxon>Fungi</taxon>
        <taxon>Dikarya</taxon>
        <taxon>Ascomycota</taxon>
        <taxon>Pezizomycotina</taxon>
        <taxon>Sordariomycetes</taxon>
        <taxon>Hypocreomycetidae</taxon>
        <taxon>Hypocreales</taxon>
        <taxon>Nectriaceae</taxon>
        <taxon>Fusarium</taxon>
        <taxon>Fusarium oxysporum species complex</taxon>
    </lineage>
</organism>
<gene>
    <name evidence="1" type="ORF">FOXG_18380</name>
</gene>
<proteinExistence type="predicted"/>
<accession>A0A0J9UFW3</accession>
<dbReference type="Proteomes" id="UP000009097">
    <property type="component" value="Unassembled WGS sequence"/>
</dbReference>
<dbReference type="EMBL" id="DS231698">
    <property type="protein sequence ID" value="KNA98288.1"/>
    <property type="molecule type" value="Genomic_DNA"/>
</dbReference>
<reference evidence="1" key="2">
    <citation type="journal article" date="2010" name="Nature">
        <title>Comparative genomics reveals mobile pathogenicity chromosomes in Fusarium.</title>
        <authorList>
            <person name="Ma L.J."/>
            <person name="van der Does H.C."/>
            <person name="Borkovich K.A."/>
            <person name="Coleman J.J."/>
            <person name="Daboussi M.J."/>
            <person name="Di Pietro A."/>
            <person name="Dufresne M."/>
            <person name="Freitag M."/>
            <person name="Grabherr M."/>
            <person name="Henrissat B."/>
            <person name="Houterman P.M."/>
            <person name="Kang S."/>
            <person name="Shim W.B."/>
            <person name="Woloshuk C."/>
            <person name="Xie X."/>
            <person name="Xu J.R."/>
            <person name="Antoniw J."/>
            <person name="Baker S.E."/>
            <person name="Bluhm B.H."/>
            <person name="Breakspear A."/>
            <person name="Brown D.W."/>
            <person name="Butchko R.A."/>
            <person name="Chapman S."/>
            <person name="Coulson R."/>
            <person name="Coutinho P.M."/>
            <person name="Danchin E.G."/>
            <person name="Diener A."/>
            <person name="Gale L.R."/>
            <person name="Gardiner D.M."/>
            <person name="Goff S."/>
            <person name="Hammond-Kosack K.E."/>
            <person name="Hilburn K."/>
            <person name="Hua-Van A."/>
            <person name="Jonkers W."/>
            <person name="Kazan K."/>
            <person name="Kodira C.D."/>
            <person name="Koehrsen M."/>
            <person name="Kumar L."/>
            <person name="Lee Y.H."/>
            <person name="Li L."/>
            <person name="Manners J.M."/>
            <person name="Miranda-Saavedra D."/>
            <person name="Mukherjee M."/>
            <person name="Park G."/>
            <person name="Park J."/>
            <person name="Park S.Y."/>
            <person name="Proctor R.H."/>
            <person name="Regev A."/>
            <person name="Ruiz-Roldan M.C."/>
            <person name="Sain D."/>
            <person name="Sakthikumar S."/>
            <person name="Sykes S."/>
            <person name="Schwartz D.C."/>
            <person name="Turgeon B.G."/>
            <person name="Wapinski I."/>
            <person name="Yoder O."/>
            <person name="Young S."/>
            <person name="Zeng Q."/>
            <person name="Zhou S."/>
            <person name="Galagan J."/>
            <person name="Cuomo C.A."/>
            <person name="Kistler H.C."/>
            <person name="Rep M."/>
        </authorList>
    </citation>
    <scope>NUCLEOTIDE SEQUENCE [LARGE SCALE GENOMIC DNA]</scope>
    <source>
        <strain evidence="1">4287</strain>
    </source>
</reference>
<protein>
    <submittedName>
        <fullName evidence="1">Uncharacterized protein</fullName>
    </submittedName>
</protein>
<sequence>MLLTHSRGSNDMYVLNAVCERWVFVNGLVHYSETFGGYIETRLRNESDFMQQSKTIFVTHQTSVSPFSMWLALRALRSRRLLSSNARYFSSRFLAMACVPVKSSSPSKIWPISSRPLPFVSGRYHHANTHSTPRTAHAKM</sequence>